<reference evidence="11 12" key="1">
    <citation type="journal article" date="2013" name="Genome Biol.">
        <title>Genome of Acanthamoeba castellanii highlights extensive lateral gene transfer and early evolution of tyrosine kinase signaling.</title>
        <authorList>
            <person name="Clarke M."/>
            <person name="Lohan A.J."/>
            <person name="Liu B."/>
            <person name="Lagkouvardos I."/>
            <person name="Roy S."/>
            <person name="Zafar N."/>
            <person name="Bertelli C."/>
            <person name="Schilde C."/>
            <person name="Kianianmomeni A."/>
            <person name="Burglin T.R."/>
            <person name="Frech C."/>
            <person name="Turcotte B."/>
            <person name="Kopec K.O."/>
            <person name="Synnott J.M."/>
            <person name="Choo C."/>
            <person name="Paponov I."/>
            <person name="Finkler A."/>
            <person name="Soon Heng Tan C."/>
            <person name="Hutchins A.P."/>
            <person name="Weinmeier T."/>
            <person name="Rattei T."/>
            <person name="Chu J.S."/>
            <person name="Gimenez G."/>
            <person name="Irimia M."/>
            <person name="Rigden D.J."/>
            <person name="Fitzpatrick D.A."/>
            <person name="Lorenzo-Morales J."/>
            <person name="Bateman A."/>
            <person name="Chiu C.H."/>
            <person name="Tang P."/>
            <person name="Hegemann P."/>
            <person name="Fromm H."/>
            <person name="Raoult D."/>
            <person name="Greub G."/>
            <person name="Miranda-Saavedra D."/>
            <person name="Chen N."/>
            <person name="Nash P."/>
            <person name="Ginger M.L."/>
            <person name="Horn M."/>
            <person name="Schaap P."/>
            <person name="Caler L."/>
            <person name="Loftus B."/>
        </authorList>
    </citation>
    <scope>NUCLEOTIDE SEQUENCE [LARGE SCALE GENOMIC DNA]</scope>
    <source>
        <strain evidence="11 12">Neff</strain>
    </source>
</reference>
<dbReference type="GO" id="GO:0017150">
    <property type="term" value="F:tRNA dihydrouridine synthase activity"/>
    <property type="evidence" value="ECO:0007669"/>
    <property type="project" value="InterPro"/>
</dbReference>
<dbReference type="RefSeq" id="XP_004352818.1">
    <property type="nucleotide sequence ID" value="XM_004352766.1"/>
</dbReference>
<evidence type="ECO:0000256" key="8">
    <source>
        <dbReference type="ARBA" id="ARBA00023002"/>
    </source>
</evidence>
<dbReference type="InterPro" id="IPR035587">
    <property type="entry name" value="DUS-like_FMN-bd"/>
</dbReference>
<evidence type="ECO:0000256" key="9">
    <source>
        <dbReference type="SAM" id="MobiDB-lite"/>
    </source>
</evidence>
<feature type="compositionally biased region" description="Basic and acidic residues" evidence="9">
    <location>
        <begin position="165"/>
        <end position="192"/>
    </location>
</feature>
<dbReference type="GO" id="GO:0000049">
    <property type="term" value="F:tRNA binding"/>
    <property type="evidence" value="ECO:0007669"/>
    <property type="project" value="UniProtKB-KW"/>
</dbReference>
<proteinExistence type="predicted"/>
<evidence type="ECO:0000256" key="5">
    <source>
        <dbReference type="ARBA" id="ARBA00022694"/>
    </source>
</evidence>
<dbReference type="GO" id="GO:0050660">
    <property type="term" value="F:flavin adenine dinucleotide binding"/>
    <property type="evidence" value="ECO:0007669"/>
    <property type="project" value="InterPro"/>
</dbReference>
<dbReference type="Pfam" id="PF01207">
    <property type="entry name" value="Dus"/>
    <property type="match status" value="2"/>
</dbReference>
<evidence type="ECO:0000256" key="3">
    <source>
        <dbReference type="ARBA" id="ARBA00022630"/>
    </source>
</evidence>
<dbReference type="InterPro" id="IPR018517">
    <property type="entry name" value="tRNA_hU_synthase_CS"/>
</dbReference>
<evidence type="ECO:0000256" key="1">
    <source>
        <dbReference type="ARBA" id="ARBA00001917"/>
    </source>
</evidence>
<dbReference type="VEuPathDB" id="AmoebaDB:ACA1_068740"/>
<dbReference type="Gene3D" id="3.20.20.70">
    <property type="entry name" value="Aldolase class I"/>
    <property type="match status" value="1"/>
</dbReference>
<organism evidence="11 12">
    <name type="scientific">Acanthamoeba castellanii (strain ATCC 30010 / Neff)</name>
    <dbReference type="NCBI Taxonomy" id="1257118"/>
    <lineage>
        <taxon>Eukaryota</taxon>
        <taxon>Amoebozoa</taxon>
        <taxon>Discosea</taxon>
        <taxon>Longamoebia</taxon>
        <taxon>Centramoebida</taxon>
        <taxon>Acanthamoebidae</taxon>
        <taxon>Acanthamoeba</taxon>
    </lineage>
</organism>
<evidence type="ECO:0000313" key="11">
    <source>
        <dbReference type="EMBL" id="ELR23290.1"/>
    </source>
</evidence>
<keyword evidence="7" id="KW-0694">RNA-binding</keyword>
<dbReference type="OrthoDB" id="10262250at2759"/>
<keyword evidence="3" id="KW-0285">Flavoprotein</keyword>
<dbReference type="PROSITE" id="PS01136">
    <property type="entry name" value="UPF0034"/>
    <property type="match status" value="1"/>
</dbReference>
<keyword evidence="8" id="KW-0560">Oxidoreductase</keyword>
<evidence type="ECO:0000313" key="12">
    <source>
        <dbReference type="Proteomes" id="UP000011083"/>
    </source>
</evidence>
<feature type="domain" description="DUS-like FMN-binding" evidence="10">
    <location>
        <begin position="12"/>
        <end position="157"/>
    </location>
</feature>
<dbReference type="Proteomes" id="UP000011083">
    <property type="component" value="Unassembled WGS sequence"/>
</dbReference>
<evidence type="ECO:0000256" key="7">
    <source>
        <dbReference type="ARBA" id="ARBA00022884"/>
    </source>
</evidence>
<evidence type="ECO:0000256" key="6">
    <source>
        <dbReference type="ARBA" id="ARBA00022857"/>
    </source>
</evidence>
<dbReference type="PANTHER" id="PTHR42907">
    <property type="entry name" value="FMN-LINKED OXIDOREDUCTASES SUPERFAMILY PROTEIN"/>
    <property type="match status" value="1"/>
</dbReference>
<keyword evidence="6" id="KW-0521">NADP</keyword>
<keyword evidence="2" id="KW-0820">tRNA-binding</keyword>
<sequence length="436" mass="49789">MEAPTKVPAVSIAPMMKHTDLHYRYFVRLLTRHTQLYTEMVSLGAVLNNPQEVLAYNVEEHPITVQLGGSNPAGLARAARVCQEYGYDEINLNVGCPSQRVSTRCFGAKLMLDPPLVSEIMSAMYREVDIPVTAKCRIGVDELDSYEYLYDFIDTVATGVMPDAAHVEGGHRPRPAEGGGGEKDESRDRGENEEGDRDDDAKVEQWLTNEAEANVMKEQEWVERRERKARRQAEGQRVVDHFVVHARKALLLGRFSTLDNRRIPELKYDTVYKLKREERFSDLRFTINGGVETYEQIAHHLANGVDGVMLGRIATKDPWLLTQVDARFFGKANPCLSRREVLEKYCDYVDKHTQERKLVKRGLLVPIVPLFHGKKDGRRFRQELNRALDEDKRSRANKGERENWETSAWDVVEEALKGISDDTLNERPPTCDLFDS</sequence>
<dbReference type="OMA" id="ACMENTT"/>
<dbReference type="AlphaFoldDB" id="L8HDM1"/>
<keyword evidence="12" id="KW-1185">Reference proteome</keyword>
<dbReference type="Gene3D" id="1.20.120.1460">
    <property type="match status" value="1"/>
</dbReference>
<gene>
    <name evidence="11" type="ORF">ACA1_068740</name>
</gene>
<dbReference type="KEGG" id="acan:ACA1_068740"/>
<dbReference type="PANTHER" id="PTHR42907:SF1">
    <property type="entry name" value="FMN-LINKED OXIDOREDUCTASES SUPERFAMILY PROTEIN"/>
    <property type="match status" value="1"/>
</dbReference>
<keyword evidence="4" id="KW-0288">FMN</keyword>
<dbReference type="CDD" id="cd02801">
    <property type="entry name" value="DUS_like_FMN"/>
    <property type="match status" value="1"/>
</dbReference>
<comment type="cofactor">
    <cofactor evidence="1">
        <name>FMN</name>
        <dbReference type="ChEBI" id="CHEBI:58210"/>
    </cofactor>
</comment>
<dbReference type="InterPro" id="IPR004653">
    <property type="entry name" value="DusA"/>
</dbReference>
<dbReference type="SUPFAM" id="SSF51395">
    <property type="entry name" value="FMN-linked oxidoreductases"/>
    <property type="match status" value="1"/>
</dbReference>
<feature type="domain" description="DUS-like FMN-binding" evidence="10">
    <location>
        <begin position="239"/>
        <end position="393"/>
    </location>
</feature>
<dbReference type="GeneID" id="14924263"/>
<dbReference type="STRING" id="1257118.L8HDM1"/>
<feature type="region of interest" description="Disordered" evidence="9">
    <location>
        <begin position="165"/>
        <end position="203"/>
    </location>
</feature>
<evidence type="ECO:0000259" key="10">
    <source>
        <dbReference type="Pfam" id="PF01207"/>
    </source>
</evidence>
<evidence type="ECO:0000256" key="4">
    <source>
        <dbReference type="ARBA" id="ARBA00022643"/>
    </source>
</evidence>
<accession>L8HDM1</accession>
<protein>
    <submittedName>
        <fullName evidence="11">tRNAdihydrouridine synthase A, putative</fullName>
    </submittedName>
</protein>
<dbReference type="EMBL" id="KB007857">
    <property type="protein sequence ID" value="ELR23290.1"/>
    <property type="molecule type" value="Genomic_DNA"/>
</dbReference>
<dbReference type="InterPro" id="IPR013785">
    <property type="entry name" value="Aldolase_TIM"/>
</dbReference>
<name>L8HDM1_ACACF</name>
<keyword evidence="5" id="KW-0819">tRNA processing</keyword>
<evidence type="ECO:0000256" key="2">
    <source>
        <dbReference type="ARBA" id="ARBA00022555"/>
    </source>
</evidence>